<evidence type="ECO:0000259" key="10">
    <source>
        <dbReference type="Pfam" id="PF00955"/>
    </source>
</evidence>
<dbReference type="Pfam" id="PF07565">
    <property type="entry name" value="Band_3_cyto"/>
    <property type="match status" value="1"/>
</dbReference>
<keyword evidence="13" id="KW-1185">Reference proteome</keyword>
<evidence type="ECO:0000256" key="3">
    <source>
        <dbReference type="ARBA" id="ARBA00022448"/>
    </source>
</evidence>
<evidence type="ECO:0000313" key="12">
    <source>
        <dbReference type="EMBL" id="KAH3748022.1"/>
    </source>
</evidence>
<keyword evidence="8 9" id="KW-0472">Membrane</keyword>
<feature type="transmembrane region" description="Helical" evidence="9">
    <location>
        <begin position="474"/>
        <end position="494"/>
    </location>
</feature>
<keyword evidence="4" id="KW-1003">Cell membrane</keyword>
<evidence type="ECO:0000256" key="2">
    <source>
        <dbReference type="ARBA" id="ARBA00010993"/>
    </source>
</evidence>
<dbReference type="InterPro" id="IPR011531">
    <property type="entry name" value="HCO3_transpt-like_TM_dom"/>
</dbReference>
<feature type="non-terminal residue" evidence="12">
    <location>
        <position position="1"/>
    </location>
</feature>
<dbReference type="InterPro" id="IPR003024">
    <property type="entry name" value="Na/HCO3_transpt"/>
</dbReference>
<dbReference type="Proteomes" id="UP000828390">
    <property type="component" value="Unassembled WGS sequence"/>
</dbReference>
<feature type="transmembrane region" description="Helical" evidence="9">
    <location>
        <begin position="671"/>
        <end position="692"/>
    </location>
</feature>
<dbReference type="GO" id="GO:0008509">
    <property type="term" value="F:monoatomic anion transmembrane transporter activity"/>
    <property type="evidence" value="ECO:0007669"/>
    <property type="project" value="InterPro"/>
</dbReference>
<dbReference type="GO" id="GO:0051453">
    <property type="term" value="P:regulation of intracellular pH"/>
    <property type="evidence" value="ECO:0007669"/>
    <property type="project" value="TreeGrafter"/>
</dbReference>
<accession>A0A9D4DE88</accession>
<reference evidence="12" key="2">
    <citation type="submission" date="2020-11" db="EMBL/GenBank/DDBJ databases">
        <authorList>
            <person name="McCartney M.A."/>
            <person name="Auch B."/>
            <person name="Kono T."/>
            <person name="Mallez S."/>
            <person name="Becker A."/>
            <person name="Gohl D.M."/>
            <person name="Silverstein K.A.T."/>
            <person name="Koren S."/>
            <person name="Bechman K.B."/>
            <person name="Herman A."/>
            <person name="Abrahante J.E."/>
            <person name="Garbe J."/>
        </authorList>
    </citation>
    <scope>NUCLEOTIDE SEQUENCE</scope>
    <source>
        <strain evidence="12">Duluth1</strain>
        <tissue evidence="12">Whole animal</tissue>
    </source>
</reference>
<dbReference type="InterPro" id="IPR003020">
    <property type="entry name" value="HCO3_transpt_euk"/>
</dbReference>
<evidence type="ECO:0000313" key="13">
    <source>
        <dbReference type="Proteomes" id="UP000828390"/>
    </source>
</evidence>
<dbReference type="SUPFAM" id="SSF55804">
    <property type="entry name" value="Phoshotransferase/anion transport protein"/>
    <property type="match status" value="1"/>
</dbReference>
<feature type="domain" description="Bicarbonate transporter-like transmembrane" evidence="10">
    <location>
        <begin position="417"/>
        <end position="943"/>
    </location>
</feature>
<comment type="caution">
    <text evidence="12">The sequence shown here is derived from an EMBL/GenBank/DDBJ whole genome shotgun (WGS) entry which is preliminary data.</text>
</comment>
<dbReference type="AlphaFoldDB" id="A0A9D4DE88"/>
<dbReference type="Pfam" id="PF00955">
    <property type="entry name" value="HCO3_cotransp"/>
    <property type="match status" value="1"/>
</dbReference>
<dbReference type="Gene3D" id="1.10.287.570">
    <property type="entry name" value="Helical hairpin bin"/>
    <property type="match status" value="1"/>
</dbReference>
<dbReference type="PANTHER" id="PTHR11453">
    <property type="entry name" value="ANION EXCHANGE PROTEIN"/>
    <property type="match status" value="1"/>
</dbReference>
<evidence type="ECO:0000256" key="7">
    <source>
        <dbReference type="ARBA" id="ARBA00023065"/>
    </source>
</evidence>
<comment type="similarity">
    <text evidence="2 9">Belongs to the anion exchanger (TC 2.A.31) family.</text>
</comment>
<organism evidence="12 13">
    <name type="scientific">Dreissena polymorpha</name>
    <name type="common">Zebra mussel</name>
    <name type="synonym">Mytilus polymorpha</name>
    <dbReference type="NCBI Taxonomy" id="45954"/>
    <lineage>
        <taxon>Eukaryota</taxon>
        <taxon>Metazoa</taxon>
        <taxon>Spiralia</taxon>
        <taxon>Lophotrochozoa</taxon>
        <taxon>Mollusca</taxon>
        <taxon>Bivalvia</taxon>
        <taxon>Autobranchia</taxon>
        <taxon>Heteroconchia</taxon>
        <taxon>Euheterodonta</taxon>
        <taxon>Imparidentia</taxon>
        <taxon>Neoheterodontei</taxon>
        <taxon>Myida</taxon>
        <taxon>Dreissenoidea</taxon>
        <taxon>Dreissenidae</taxon>
        <taxon>Dreissena</taxon>
    </lineage>
</organism>
<evidence type="ECO:0000256" key="8">
    <source>
        <dbReference type="ARBA" id="ARBA00023136"/>
    </source>
</evidence>
<proteinExistence type="inferred from homology"/>
<dbReference type="GO" id="GO:0016323">
    <property type="term" value="C:basolateral plasma membrane"/>
    <property type="evidence" value="ECO:0007669"/>
    <property type="project" value="UniProtKB-SubCell"/>
</dbReference>
<dbReference type="InterPro" id="IPR016152">
    <property type="entry name" value="PTrfase/Anion_transptr"/>
</dbReference>
<feature type="transmembrane region" description="Helical" evidence="9">
    <location>
        <begin position="704"/>
        <end position="727"/>
    </location>
</feature>
<evidence type="ECO:0000256" key="5">
    <source>
        <dbReference type="ARBA" id="ARBA00022692"/>
    </source>
</evidence>
<gene>
    <name evidence="12" type="ORF">DPMN_182459</name>
</gene>
<evidence type="ECO:0000256" key="9">
    <source>
        <dbReference type="RuleBase" id="RU362035"/>
    </source>
</evidence>
<dbReference type="InterPro" id="IPR013769">
    <property type="entry name" value="Band3_cytoplasmic_dom"/>
</dbReference>
<keyword evidence="5 9" id="KW-0812">Transmembrane</keyword>
<evidence type="ECO:0000256" key="6">
    <source>
        <dbReference type="ARBA" id="ARBA00022989"/>
    </source>
</evidence>
<keyword evidence="3 9" id="KW-0813">Transport</keyword>
<feature type="transmembrane region" description="Helical" evidence="9">
    <location>
        <begin position="531"/>
        <end position="552"/>
    </location>
</feature>
<dbReference type="PANTHER" id="PTHR11453:SF36">
    <property type="entry name" value="ANION EXCHANGE PROTEIN"/>
    <property type="match status" value="1"/>
</dbReference>
<comment type="subcellular location">
    <subcellularLocation>
        <location evidence="1">Basolateral cell membrane</location>
        <topology evidence="1">Multi-pass membrane protein</topology>
    </subcellularLocation>
    <subcellularLocation>
        <location evidence="9">Membrane</location>
        <topology evidence="9">Multi-pass membrane protein</topology>
    </subcellularLocation>
</comment>
<protein>
    <recommendedName>
        <fullName evidence="9">Anion exchange protein</fullName>
    </recommendedName>
</protein>
<sequence length="990" mass="110532">MKMDFHEYFRKHYTDKSYVDLPDLTKPASAKSSVVTMDNATEPEIEAHNLHGDSLSAAEAATERVATLIGDDFECNGLFCQMDMLRPYKNDLVWKEMARWIRYEEAVEEGGQRWSKPHVASLMMEALQDLQCMLGTCPVLLDITAGTMREIACDVSRAWTADGDIPRIWREQFEAILTKPHMFQHNEKKKKHQNSLNLHKMIITPGDGHVNKGYDGNESNNSLQLPGETICPDSPSLALGEMNKSFLRKIPPGSEVANLLVGENNQLDKIIAAFVRLKRAGNVGDITEVNLATKFLFVVLGPRSHLGHCAEMCRCMAALLTDEFFRIVAYRGTNRQDLLAGMQEFSLHLTVLPPGVWNPNTRIEPPDEKPSQVYRKTGNLNSSKHKNAIVDLDKLKDGDHEDEVEGHSDPTLVRTGKLFGGLRNDIRRKLPFMLSDFKDAFHIQCIASFFFLFLASLTPNVTFGGLLTTTTDNYMGTIECILSAAISGVLFALFSGQPLNILASTGPMLILEGILYRFCVDHDWDFMPFRVWVGFWTGFFILLIVAFDLSALVRYITRFTEESFAALVALIFIYEAFKKSFEIEHTSPLHLHPLKNPAACLCILENSTGGNATLNLTTLAAPSVSGLLETNVTSLPITGTTQTLSYLAQICTDLGGYISGVGCSDRHVPDVFVFSLLLFFGTFILATVLVNFRHSLFFPTLVRTNVSDFSVIISIIVMVGIDAALGIPTPKLTVPTEFKPTKPGRPWLINPISPKNPWWLYLLSALPALLATILIFMDQQITAVIVNRRENKLKKGSGYHLDMLIVGVLVVILGLLGLPWYVAATVTALAHIMSLKKVSECTAPGEKPVFLGVREQRLTALMVAIFSGLAVLFTSVLNYIPMPVLYGVFLYMGVAPLSGMQLIQRVLIIFMPAKYQPDYSFVRNVPIRRVHLFTLIQVLFLCFVRKGLDKLFTQRELKWLDDILPATEVKKEEAEVVKEQESEPPKVMIT</sequence>
<keyword evidence="7 9" id="KW-0406">Ion transport</keyword>
<evidence type="ECO:0000259" key="11">
    <source>
        <dbReference type="Pfam" id="PF07565"/>
    </source>
</evidence>
<feature type="transmembrane region" description="Helical" evidence="9">
    <location>
        <begin position="559"/>
        <end position="577"/>
    </location>
</feature>
<feature type="transmembrane region" description="Helical" evidence="9">
    <location>
        <begin position="930"/>
        <end position="948"/>
    </location>
</feature>
<dbReference type="FunFam" id="1.10.287.570:FF:000001">
    <property type="entry name" value="Anion exchange protein"/>
    <property type="match status" value="1"/>
</dbReference>
<dbReference type="GO" id="GO:0005452">
    <property type="term" value="F:solute:inorganic anion antiporter activity"/>
    <property type="evidence" value="ECO:0007669"/>
    <property type="project" value="InterPro"/>
</dbReference>
<feature type="transmembrane region" description="Helical" evidence="9">
    <location>
        <begin position="798"/>
        <end position="822"/>
    </location>
</feature>
<dbReference type="NCBIfam" id="TIGR00834">
    <property type="entry name" value="ae"/>
    <property type="match status" value="1"/>
</dbReference>
<evidence type="ECO:0000256" key="4">
    <source>
        <dbReference type="ARBA" id="ARBA00022475"/>
    </source>
</evidence>
<dbReference type="GO" id="GO:0008510">
    <property type="term" value="F:sodium:bicarbonate symporter activity"/>
    <property type="evidence" value="ECO:0007669"/>
    <property type="project" value="TreeGrafter"/>
</dbReference>
<feature type="transmembrane region" description="Helical" evidence="9">
    <location>
        <begin position="884"/>
        <end position="910"/>
    </location>
</feature>
<name>A0A9D4DE88_DREPO</name>
<evidence type="ECO:0000256" key="1">
    <source>
        <dbReference type="ARBA" id="ARBA00004554"/>
    </source>
</evidence>
<feature type="transmembrane region" description="Helical" evidence="9">
    <location>
        <begin position="758"/>
        <end position="777"/>
    </location>
</feature>
<dbReference type="EMBL" id="JAIWYP010000010">
    <property type="protein sequence ID" value="KAH3748022.1"/>
    <property type="molecule type" value="Genomic_DNA"/>
</dbReference>
<dbReference type="PRINTS" id="PR01231">
    <property type="entry name" value="HCO3TRNSPORT"/>
</dbReference>
<feature type="domain" description="Band 3 cytoplasmic" evidence="11">
    <location>
        <begin position="78"/>
        <end position="359"/>
    </location>
</feature>
<dbReference type="PRINTS" id="PR01232">
    <property type="entry name" value="NAHCO3TRSPRT"/>
</dbReference>
<feature type="transmembrane region" description="Helical" evidence="9">
    <location>
        <begin position="858"/>
        <end position="877"/>
    </location>
</feature>
<keyword evidence="6 9" id="KW-1133">Transmembrane helix</keyword>
<reference evidence="12" key="1">
    <citation type="journal article" date="2019" name="bioRxiv">
        <title>The Genome of the Zebra Mussel, Dreissena polymorpha: A Resource for Invasive Species Research.</title>
        <authorList>
            <person name="McCartney M.A."/>
            <person name="Auch B."/>
            <person name="Kono T."/>
            <person name="Mallez S."/>
            <person name="Zhang Y."/>
            <person name="Obille A."/>
            <person name="Becker A."/>
            <person name="Abrahante J.E."/>
            <person name="Garbe J."/>
            <person name="Badalamenti J.P."/>
            <person name="Herman A."/>
            <person name="Mangelson H."/>
            <person name="Liachko I."/>
            <person name="Sullivan S."/>
            <person name="Sone E.D."/>
            <person name="Koren S."/>
            <person name="Silverstein K.A.T."/>
            <person name="Beckman K.B."/>
            <person name="Gohl D.M."/>
        </authorList>
    </citation>
    <scope>NUCLEOTIDE SEQUENCE</scope>
    <source>
        <strain evidence="12">Duluth1</strain>
        <tissue evidence="12">Whole animal</tissue>
    </source>
</reference>
<dbReference type="Gene3D" id="3.40.930.10">
    <property type="entry name" value="Mannitol-specific EII, Chain A"/>
    <property type="match status" value="1"/>
</dbReference>